<keyword evidence="3" id="KW-0378">Hydrolase</keyword>
<dbReference type="GO" id="GO:0006508">
    <property type="term" value="P:proteolysis"/>
    <property type="evidence" value="ECO:0007669"/>
    <property type="project" value="UniProtKB-KW"/>
</dbReference>
<keyword evidence="4" id="KW-0862">Zinc</keyword>
<dbReference type="EMBL" id="CP002816">
    <property type="protein sequence ID" value="AEH92750.1"/>
    <property type="molecule type" value="Genomic_DNA"/>
</dbReference>
<evidence type="ECO:0000259" key="6">
    <source>
        <dbReference type="Pfam" id="PF00413"/>
    </source>
</evidence>
<dbReference type="SUPFAM" id="SSF55486">
    <property type="entry name" value="Metalloproteases ('zincins'), catalytic domain"/>
    <property type="match status" value="1"/>
</dbReference>
<dbReference type="KEGG" id="lmq:LMM7_1745"/>
<evidence type="ECO:0000313" key="8">
    <source>
        <dbReference type="Proteomes" id="UP000000486"/>
    </source>
</evidence>
<proteinExistence type="predicted"/>
<feature type="domain" description="Peptidase M10 metallopeptidase" evidence="6">
    <location>
        <begin position="102"/>
        <end position="161"/>
    </location>
</feature>
<dbReference type="InterPro" id="IPR024079">
    <property type="entry name" value="MetalloPept_cat_dom_sf"/>
</dbReference>
<dbReference type="Pfam" id="PF00413">
    <property type="entry name" value="Peptidase_M10"/>
    <property type="match status" value="1"/>
</dbReference>
<evidence type="ECO:0000313" key="7">
    <source>
        <dbReference type="EMBL" id="AEH92750.1"/>
    </source>
</evidence>
<dbReference type="GO" id="GO:0004222">
    <property type="term" value="F:metalloendopeptidase activity"/>
    <property type="evidence" value="ECO:0007669"/>
    <property type="project" value="InterPro"/>
</dbReference>
<dbReference type="Proteomes" id="UP000000486">
    <property type="component" value="Chromosome"/>
</dbReference>
<dbReference type="RefSeq" id="WP_012581214.1">
    <property type="nucleotide sequence ID" value="NC_017537.1"/>
</dbReference>
<gene>
    <name evidence="7" type="ordered locus">LMM7_1745</name>
</gene>
<feature type="signal peptide" evidence="5">
    <location>
        <begin position="1"/>
        <end position="21"/>
    </location>
</feature>
<name>A0A0E0UXQ2_LISMM</name>
<organism evidence="7 8">
    <name type="scientific">Listeria monocytogenes serotype 4a (strain M7)</name>
    <dbReference type="NCBI Taxonomy" id="1030009"/>
    <lineage>
        <taxon>Bacteria</taxon>
        <taxon>Bacillati</taxon>
        <taxon>Bacillota</taxon>
        <taxon>Bacilli</taxon>
        <taxon>Bacillales</taxon>
        <taxon>Listeriaceae</taxon>
        <taxon>Listeria</taxon>
    </lineage>
</organism>
<keyword evidence="2" id="KW-0479">Metal-binding</keyword>
<keyword evidence="5" id="KW-0732">Signal</keyword>
<dbReference type="PATRIC" id="fig|1030009.3.peg.1734"/>
<dbReference type="HOGENOM" id="CLU_131982_0_0_9"/>
<dbReference type="Gene3D" id="3.40.390.10">
    <property type="entry name" value="Collagenase (Catalytic Domain)"/>
    <property type="match status" value="1"/>
</dbReference>
<dbReference type="AlphaFoldDB" id="A0A0E0UXQ2"/>
<feature type="chain" id="PRO_5039207220" description="Peptidase M10 metallopeptidase domain-containing protein" evidence="5">
    <location>
        <begin position="22"/>
        <end position="164"/>
    </location>
</feature>
<sequence length="164" mass="18091">MKKIVSLLVAFVCLWSILLPGQEASAAAKINAWDLVDSSKHLDYSGNSKYMSFIRSGANTWNAYKKGVIRPASATNKSDVYCSDISVNNNVNATTYSNGKITFNKKNMDKKNNAGKQNVATHELGHGLRLGHNASTDVMYQYSTSKTTLSTNDKKSYDAAYKKY</sequence>
<evidence type="ECO:0000256" key="2">
    <source>
        <dbReference type="ARBA" id="ARBA00022723"/>
    </source>
</evidence>
<keyword evidence="1" id="KW-0645">Protease</keyword>
<dbReference type="GO" id="GO:0031012">
    <property type="term" value="C:extracellular matrix"/>
    <property type="evidence" value="ECO:0007669"/>
    <property type="project" value="InterPro"/>
</dbReference>
<dbReference type="GO" id="GO:0008270">
    <property type="term" value="F:zinc ion binding"/>
    <property type="evidence" value="ECO:0007669"/>
    <property type="project" value="InterPro"/>
</dbReference>
<reference evidence="7 8" key="1">
    <citation type="journal article" date="2011" name="J. Bacteriol.">
        <title>Genome sequence of the nonpathogenic Listeria monocytogenes serovar 4a strain M7.</title>
        <authorList>
            <person name="Chen J."/>
            <person name="Xia Y."/>
            <person name="Cheng C."/>
            <person name="Fang C."/>
            <person name="Shan Y."/>
            <person name="Jin G."/>
            <person name="Fang W."/>
        </authorList>
    </citation>
    <scope>NUCLEOTIDE SEQUENCE [LARGE SCALE GENOMIC DNA]</scope>
    <source>
        <strain evidence="7 8">M7</strain>
    </source>
</reference>
<evidence type="ECO:0000256" key="5">
    <source>
        <dbReference type="SAM" id="SignalP"/>
    </source>
</evidence>
<protein>
    <recommendedName>
        <fullName evidence="6">Peptidase M10 metallopeptidase domain-containing protein</fullName>
    </recommendedName>
</protein>
<evidence type="ECO:0000256" key="4">
    <source>
        <dbReference type="ARBA" id="ARBA00022833"/>
    </source>
</evidence>
<dbReference type="InterPro" id="IPR001818">
    <property type="entry name" value="Pept_M10_metallopeptidase"/>
</dbReference>
<accession>A0A0E0UXQ2</accession>
<evidence type="ECO:0000256" key="1">
    <source>
        <dbReference type="ARBA" id="ARBA00022670"/>
    </source>
</evidence>
<evidence type="ECO:0000256" key="3">
    <source>
        <dbReference type="ARBA" id="ARBA00022801"/>
    </source>
</evidence>